<proteinExistence type="inferred from homology"/>
<evidence type="ECO:0000256" key="4">
    <source>
        <dbReference type="ARBA" id="ARBA00016205"/>
    </source>
</evidence>
<dbReference type="FunFam" id="2.60.120.260:FF:000027">
    <property type="entry name" value="Beta-glucuronidase"/>
    <property type="match status" value="1"/>
</dbReference>
<dbReference type="FunFam" id="3.20.20.80:FF:000029">
    <property type="entry name" value="Beta-glucuronidase"/>
    <property type="match status" value="1"/>
</dbReference>
<feature type="domain" description="Glycoside hydrolase family 2 immunoglobulin-like beta-sandwich" evidence="8">
    <location>
        <begin position="212"/>
        <end position="315"/>
    </location>
</feature>
<reference evidence="11 12" key="1">
    <citation type="submission" date="2024-03" db="EMBL/GenBank/DDBJ databases">
        <title>The genome assembly and annotation of the cricket Gryllus longicercus Weissman &amp; Gray.</title>
        <authorList>
            <person name="Szrajer S."/>
            <person name="Gray D."/>
            <person name="Ylla G."/>
        </authorList>
    </citation>
    <scope>NUCLEOTIDE SEQUENCE [LARGE SCALE GENOMIC DNA]</scope>
    <source>
        <strain evidence="11">DAG 2021-001</strain>
        <tissue evidence="11">Whole body minus gut</tissue>
    </source>
</reference>
<protein>
    <recommendedName>
        <fullName evidence="4">Beta-glucuronidase</fullName>
        <ecNumber evidence="3">3.2.1.31</ecNumber>
    </recommendedName>
</protein>
<evidence type="ECO:0000256" key="2">
    <source>
        <dbReference type="ARBA" id="ARBA00007401"/>
    </source>
</evidence>
<evidence type="ECO:0000256" key="5">
    <source>
        <dbReference type="ARBA" id="ARBA00022801"/>
    </source>
</evidence>
<dbReference type="PRINTS" id="PR00132">
    <property type="entry name" value="GLHYDRLASE2"/>
</dbReference>
<feature type="domain" description="Glycoside hydrolase family 2 catalytic" evidence="9">
    <location>
        <begin position="322"/>
        <end position="616"/>
    </location>
</feature>
<dbReference type="EC" id="3.2.1.31" evidence="3"/>
<dbReference type="Pfam" id="PF00703">
    <property type="entry name" value="Glyco_hydro_2"/>
    <property type="match status" value="1"/>
</dbReference>
<dbReference type="Pfam" id="PF02837">
    <property type="entry name" value="Glyco_hydro_2_N"/>
    <property type="match status" value="1"/>
</dbReference>
<dbReference type="NCBIfam" id="NF007538">
    <property type="entry name" value="PRK10150.1"/>
    <property type="match status" value="1"/>
</dbReference>
<comment type="function">
    <text evidence="1">Plays an important role in the degradation of dermatan and keratan sulfates.</text>
</comment>
<dbReference type="GO" id="GO:0019391">
    <property type="term" value="P:glucuronoside catabolic process"/>
    <property type="evidence" value="ECO:0007669"/>
    <property type="project" value="TreeGrafter"/>
</dbReference>
<dbReference type="PROSITE" id="PS00608">
    <property type="entry name" value="GLYCOSYL_HYDROL_F2_2"/>
    <property type="match status" value="1"/>
</dbReference>
<evidence type="ECO:0000259" key="8">
    <source>
        <dbReference type="Pfam" id="PF00703"/>
    </source>
</evidence>
<dbReference type="InterPro" id="IPR013783">
    <property type="entry name" value="Ig-like_fold"/>
</dbReference>
<dbReference type="PANTHER" id="PTHR10066">
    <property type="entry name" value="BETA-GLUCURONIDASE"/>
    <property type="match status" value="1"/>
</dbReference>
<dbReference type="InterPro" id="IPR036156">
    <property type="entry name" value="Beta-gal/glucu_dom_sf"/>
</dbReference>
<dbReference type="SUPFAM" id="SSF49785">
    <property type="entry name" value="Galactose-binding domain-like"/>
    <property type="match status" value="1"/>
</dbReference>
<keyword evidence="12" id="KW-1185">Reference proteome</keyword>
<dbReference type="GO" id="GO:0004566">
    <property type="term" value="F:beta-glucuronidase activity"/>
    <property type="evidence" value="ECO:0007669"/>
    <property type="project" value="UniProtKB-EC"/>
</dbReference>
<feature type="signal peptide" evidence="7">
    <location>
        <begin position="1"/>
        <end position="19"/>
    </location>
</feature>
<dbReference type="InterPro" id="IPR006102">
    <property type="entry name" value="Ig-like_GH2"/>
</dbReference>
<evidence type="ECO:0000256" key="6">
    <source>
        <dbReference type="ARBA" id="ARBA00023295"/>
    </source>
</evidence>
<accession>A0AAN9VMP7</accession>
<dbReference type="Gene3D" id="3.20.20.80">
    <property type="entry name" value="Glycosidases"/>
    <property type="match status" value="1"/>
</dbReference>
<dbReference type="Gene3D" id="2.60.120.260">
    <property type="entry name" value="Galactose-binding domain-like"/>
    <property type="match status" value="1"/>
</dbReference>
<dbReference type="Pfam" id="PF02836">
    <property type="entry name" value="Glyco_hydro_2_C"/>
    <property type="match status" value="1"/>
</dbReference>
<evidence type="ECO:0000256" key="3">
    <source>
        <dbReference type="ARBA" id="ARBA00012761"/>
    </source>
</evidence>
<evidence type="ECO:0000256" key="1">
    <source>
        <dbReference type="ARBA" id="ARBA00003025"/>
    </source>
</evidence>
<dbReference type="InterPro" id="IPR008979">
    <property type="entry name" value="Galactose-bd-like_sf"/>
</dbReference>
<dbReference type="InterPro" id="IPR023232">
    <property type="entry name" value="Glyco_hydro_2_AS"/>
</dbReference>
<feature type="domain" description="Glycosyl hydrolases family 2 sugar binding" evidence="10">
    <location>
        <begin position="33"/>
        <end position="210"/>
    </location>
</feature>
<dbReference type="GO" id="GO:0030246">
    <property type="term" value="F:carbohydrate binding"/>
    <property type="evidence" value="ECO:0007669"/>
    <property type="project" value="TreeGrafter"/>
</dbReference>
<dbReference type="GO" id="GO:0005615">
    <property type="term" value="C:extracellular space"/>
    <property type="evidence" value="ECO:0007669"/>
    <property type="project" value="TreeGrafter"/>
</dbReference>
<comment type="similarity">
    <text evidence="2">Belongs to the glycosyl hydrolase 2 family.</text>
</comment>
<evidence type="ECO:0000313" key="11">
    <source>
        <dbReference type="EMBL" id="KAK7867919.1"/>
    </source>
</evidence>
<dbReference type="AlphaFoldDB" id="A0AAN9VMP7"/>
<keyword evidence="7" id="KW-0732">Signal</keyword>
<evidence type="ECO:0000256" key="7">
    <source>
        <dbReference type="SAM" id="SignalP"/>
    </source>
</evidence>
<evidence type="ECO:0000313" key="12">
    <source>
        <dbReference type="Proteomes" id="UP001378592"/>
    </source>
</evidence>
<dbReference type="SUPFAM" id="SSF49303">
    <property type="entry name" value="beta-Galactosidase/glucuronidase domain"/>
    <property type="match status" value="1"/>
</dbReference>
<name>A0AAN9VMP7_9ORTH</name>
<dbReference type="InterPro" id="IPR006104">
    <property type="entry name" value="Glyco_hydro_2_N"/>
</dbReference>
<dbReference type="InterPro" id="IPR006103">
    <property type="entry name" value="Glyco_hydro_2_cat"/>
</dbReference>
<feature type="chain" id="PRO_5043009568" description="Beta-glucuronidase" evidence="7">
    <location>
        <begin position="20"/>
        <end position="625"/>
    </location>
</feature>
<dbReference type="InterPro" id="IPR006101">
    <property type="entry name" value="Glyco_hydro_2"/>
</dbReference>
<keyword evidence="6" id="KW-0326">Glycosidase</keyword>
<keyword evidence="5" id="KW-0378">Hydrolase</keyword>
<dbReference type="GO" id="GO:0005975">
    <property type="term" value="P:carbohydrate metabolic process"/>
    <property type="evidence" value="ECO:0007669"/>
    <property type="project" value="InterPro"/>
</dbReference>
<dbReference type="SUPFAM" id="SSF51445">
    <property type="entry name" value="(Trans)glycosidases"/>
    <property type="match status" value="1"/>
</dbReference>
<sequence length="625" mass="71780">MAWASWLAWLACAAAGAAGMLFPRESESREVVALDGIWRFALGGREEVDVGFRQRWYLRELPKWQIMPVPASYNDVTTSAALRDHVGWAWYQREVFGRGRWRDGGARVFLRFGSVHYFACVWVNGHLAGNHSGGHLPFDLDVTALLEYDAPSLLTVAVNNTLSPHTIPQGFTAYFNDTDMYPPGYSVNDYTFDFFNYAGIHRSVVLHTVPDVFINDITINTKIIGETGVVQFDVSYTISENEVDDEVSCKITLLEESNKAVGEVSLCEGDIMIDKAKFWWPVHMSNSPGHLYLFEVQLNHGQKRKDVYRLPVGIRTIYWNETTVLLNNKPMYMYGFGKHEDSILRGKGLDHTLLVRDYSLIEWIGANSYRTSHYPYAEEALNLADRQGILIIAESPAVNLDNFDSVLLEKHKSVMAEMVNRDKNHPCVIMWSISNEARTQRKEAGPYYKSIVEYVKSLDKKRPVGFVTNRNMYQDKAAPFMDVIGVNRYFSWYSDTGDLELVSRQVEAEYTKWHNVCKKPIFMSEYGADTISGFHQLPSFVWTEDYQVDLLHEHFKAFDNLRKKGFFIGEMVWNFADFATKQSVTRAQGNKKGIFTRERQPKHAAYLLKTRYHHLANEQLKTMTE</sequence>
<dbReference type="EMBL" id="JAZDUA010000105">
    <property type="protein sequence ID" value="KAK7867919.1"/>
    <property type="molecule type" value="Genomic_DNA"/>
</dbReference>
<evidence type="ECO:0000259" key="9">
    <source>
        <dbReference type="Pfam" id="PF02836"/>
    </source>
</evidence>
<gene>
    <name evidence="11" type="ORF">R5R35_005272</name>
</gene>
<organism evidence="11 12">
    <name type="scientific">Gryllus longicercus</name>
    <dbReference type="NCBI Taxonomy" id="2509291"/>
    <lineage>
        <taxon>Eukaryota</taxon>
        <taxon>Metazoa</taxon>
        <taxon>Ecdysozoa</taxon>
        <taxon>Arthropoda</taxon>
        <taxon>Hexapoda</taxon>
        <taxon>Insecta</taxon>
        <taxon>Pterygota</taxon>
        <taxon>Neoptera</taxon>
        <taxon>Polyneoptera</taxon>
        <taxon>Orthoptera</taxon>
        <taxon>Ensifera</taxon>
        <taxon>Gryllidea</taxon>
        <taxon>Grylloidea</taxon>
        <taxon>Gryllidae</taxon>
        <taxon>Gryllinae</taxon>
        <taxon>Gryllus</taxon>
    </lineage>
</organism>
<dbReference type="PANTHER" id="PTHR10066:SF67">
    <property type="entry name" value="BETA-GLUCURONIDASE"/>
    <property type="match status" value="1"/>
</dbReference>
<dbReference type="Proteomes" id="UP001378592">
    <property type="component" value="Unassembled WGS sequence"/>
</dbReference>
<evidence type="ECO:0000259" key="10">
    <source>
        <dbReference type="Pfam" id="PF02837"/>
    </source>
</evidence>
<dbReference type="Gene3D" id="2.60.40.10">
    <property type="entry name" value="Immunoglobulins"/>
    <property type="match status" value="1"/>
</dbReference>
<comment type="caution">
    <text evidence="11">The sequence shown here is derived from an EMBL/GenBank/DDBJ whole genome shotgun (WGS) entry which is preliminary data.</text>
</comment>
<dbReference type="InterPro" id="IPR017853">
    <property type="entry name" value="GH"/>
</dbReference>